<feature type="chain" id="PRO_5042282180" evidence="3">
    <location>
        <begin position="20"/>
        <end position="125"/>
    </location>
</feature>
<dbReference type="AlphaFoldDB" id="A0AAF0J4B3"/>
<proteinExistence type="predicted"/>
<organism evidence="4 5">
    <name type="scientific">Malassezia nana</name>
    <dbReference type="NCBI Taxonomy" id="180528"/>
    <lineage>
        <taxon>Eukaryota</taxon>
        <taxon>Fungi</taxon>
        <taxon>Dikarya</taxon>
        <taxon>Basidiomycota</taxon>
        <taxon>Ustilaginomycotina</taxon>
        <taxon>Malasseziomycetes</taxon>
        <taxon>Malasseziales</taxon>
        <taxon>Malasseziaceae</taxon>
        <taxon>Malassezia</taxon>
    </lineage>
</organism>
<keyword evidence="2" id="KW-0812">Transmembrane</keyword>
<accession>A0AAF0J4B3</accession>
<feature type="transmembrane region" description="Helical" evidence="2">
    <location>
        <begin position="106"/>
        <end position="124"/>
    </location>
</feature>
<evidence type="ECO:0000256" key="1">
    <source>
        <dbReference type="SAM" id="MobiDB-lite"/>
    </source>
</evidence>
<evidence type="ECO:0000313" key="5">
    <source>
        <dbReference type="Proteomes" id="UP001213623"/>
    </source>
</evidence>
<feature type="signal peptide" evidence="3">
    <location>
        <begin position="1"/>
        <end position="19"/>
    </location>
</feature>
<feature type="region of interest" description="Disordered" evidence="1">
    <location>
        <begin position="38"/>
        <end position="79"/>
    </location>
</feature>
<evidence type="ECO:0000256" key="2">
    <source>
        <dbReference type="SAM" id="Phobius"/>
    </source>
</evidence>
<keyword evidence="3" id="KW-0732">Signal</keyword>
<keyword evidence="2" id="KW-0472">Membrane</keyword>
<keyword evidence="2" id="KW-1133">Transmembrane helix</keyword>
<dbReference type="EMBL" id="CP119896">
    <property type="protein sequence ID" value="WFD27818.1"/>
    <property type="molecule type" value="Genomic_DNA"/>
</dbReference>
<protein>
    <submittedName>
        <fullName evidence="4">Uncharacterized protein</fullName>
    </submittedName>
</protein>
<feature type="compositionally biased region" description="Low complexity" evidence="1">
    <location>
        <begin position="64"/>
        <end position="75"/>
    </location>
</feature>
<dbReference type="Proteomes" id="UP001213623">
    <property type="component" value="Chromosome 5"/>
</dbReference>
<sequence>MRVGLVAALLLAWAAFVCAAPSFSPQPTVNLEKRQAAGGAALGGGGGQPDTVQTQSMQSISGYTPPASSTTPEPSNFKSGKILQTNEINGYEEAIRFAKSHASLNIIPMALLSFTAVVVGGIVLL</sequence>
<name>A0AAF0J4B3_9BASI</name>
<evidence type="ECO:0000313" key="4">
    <source>
        <dbReference type="EMBL" id="WFD27818.1"/>
    </source>
</evidence>
<gene>
    <name evidence="4" type="ORF">MNAN1_002823</name>
</gene>
<reference evidence="4" key="1">
    <citation type="submission" date="2023-03" db="EMBL/GenBank/DDBJ databases">
        <title>Mating type loci evolution in Malassezia.</title>
        <authorList>
            <person name="Coelho M.A."/>
        </authorList>
    </citation>
    <scope>NUCLEOTIDE SEQUENCE</scope>
    <source>
        <strain evidence="4">CBS 9557</strain>
    </source>
</reference>
<keyword evidence="5" id="KW-1185">Reference proteome</keyword>
<feature type="compositionally biased region" description="Polar residues" evidence="1">
    <location>
        <begin position="50"/>
        <end position="62"/>
    </location>
</feature>
<evidence type="ECO:0000256" key="3">
    <source>
        <dbReference type="SAM" id="SignalP"/>
    </source>
</evidence>